<dbReference type="Proteomes" id="UP000319143">
    <property type="component" value="Unassembled WGS sequence"/>
</dbReference>
<protein>
    <submittedName>
        <fullName evidence="1">Uncharacterized protein</fullName>
    </submittedName>
</protein>
<comment type="caution">
    <text evidence="1">The sequence shown here is derived from an EMBL/GenBank/DDBJ whole genome shotgun (WGS) entry which is preliminary data.</text>
</comment>
<gene>
    <name evidence="1" type="ORF">Poly41_63470</name>
</gene>
<evidence type="ECO:0000313" key="1">
    <source>
        <dbReference type="EMBL" id="TWU31156.1"/>
    </source>
</evidence>
<dbReference type="AlphaFoldDB" id="A0A5C6D7D3"/>
<evidence type="ECO:0000313" key="2">
    <source>
        <dbReference type="Proteomes" id="UP000319143"/>
    </source>
</evidence>
<keyword evidence="2" id="KW-1185">Reference proteome</keyword>
<proteinExistence type="predicted"/>
<dbReference type="EMBL" id="SJPV01000018">
    <property type="protein sequence ID" value="TWU31156.1"/>
    <property type="molecule type" value="Genomic_DNA"/>
</dbReference>
<name>A0A5C6D7D3_9BACT</name>
<sequence length="62" mass="7282">MSSDERFIELWNYHLEGELEEADAAELRRLLAQDDRLVQLAADSYRTHRLLGLMAPPRKNRT</sequence>
<reference evidence="1 2" key="1">
    <citation type="submission" date="2019-02" db="EMBL/GenBank/DDBJ databases">
        <title>Deep-cultivation of Planctomycetes and their phenomic and genomic characterization uncovers novel biology.</title>
        <authorList>
            <person name="Wiegand S."/>
            <person name="Jogler M."/>
            <person name="Boedeker C."/>
            <person name="Pinto D."/>
            <person name="Vollmers J."/>
            <person name="Rivas-Marin E."/>
            <person name="Kohn T."/>
            <person name="Peeters S.H."/>
            <person name="Heuer A."/>
            <person name="Rast P."/>
            <person name="Oberbeckmann S."/>
            <person name="Bunk B."/>
            <person name="Jeske O."/>
            <person name="Meyerdierks A."/>
            <person name="Storesund J.E."/>
            <person name="Kallscheuer N."/>
            <person name="Luecker S."/>
            <person name="Lage O.M."/>
            <person name="Pohl T."/>
            <person name="Merkel B.J."/>
            <person name="Hornburger P."/>
            <person name="Mueller R.-W."/>
            <person name="Bruemmer F."/>
            <person name="Labrenz M."/>
            <person name="Spormann A.M."/>
            <person name="Op Den Camp H."/>
            <person name="Overmann J."/>
            <person name="Amann R."/>
            <person name="Jetten M.S.M."/>
            <person name="Mascher T."/>
            <person name="Medema M.H."/>
            <person name="Devos D.P."/>
            <person name="Kaster A.-K."/>
            <person name="Ovreas L."/>
            <person name="Rohde M."/>
            <person name="Galperin M.Y."/>
            <person name="Jogler C."/>
        </authorList>
    </citation>
    <scope>NUCLEOTIDE SEQUENCE [LARGE SCALE GENOMIC DNA]</scope>
    <source>
        <strain evidence="1 2">Poly41</strain>
    </source>
</reference>
<dbReference type="RefSeq" id="WP_146531044.1">
    <property type="nucleotide sequence ID" value="NZ_SJPV01000018.1"/>
</dbReference>
<organism evidence="1 2">
    <name type="scientific">Novipirellula artificiosorum</name>
    <dbReference type="NCBI Taxonomy" id="2528016"/>
    <lineage>
        <taxon>Bacteria</taxon>
        <taxon>Pseudomonadati</taxon>
        <taxon>Planctomycetota</taxon>
        <taxon>Planctomycetia</taxon>
        <taxon>Pirellulales</taxon>
        <taxon>Pirellulaceae</taxon>
        <taxon>Novipirellula</taxon>
    </lineage>
</organism>
<accession>A0A5C6D7D3</accession>